<reference evidence="2" key="1">
    <citation type="submission" date="2023-03" db="EMBL/GenBank/DDBJ databases">
        <title>Amycolatopsis taiwanensis NBRC 103393.</title>
        <authorList>
            <person name="Ichikawa N."/>
            <person name="Sato H."/>
            <person name="Tonouchi N."/>
        </authorList>
    </citation>
    <scope>NUCLEOTIDE SEQUENCE</scope>
    <source>
        <strain evidence="2">NBRC 103393</strain>
    </source>
</reference>
<evidence type="ECO:0000256" key="1">
    <source>
        <dbReference type="SAM" id="Phobius"/>
    </source>
</evidence>
<evidence type="ECO:0000313" key="2">
    <source>
        <dbReference type="EMBL" id="GLY70819.1"/>
    </source>
</evidence>
<evidence type="ECO:0000313" key="3">
    <source>
        <dbReference type="Proteomes" id="UP001165136"/>
    </source>
</evidence>
<comment type="caution">
    <text evidence="2">The sequence shown here is derived from an EMBL/GenBank/DDBJ whole genome shotgun (WGS) entry which is preliminary data.</text>
</comment>
<feature type="transmembrane region" description="Helical" evidence="1">
    <location>
        <begin position="95"/>
        <end position="115"/>
    </location>
</feature>
<dbReference type="Proteomes" id="UP001165136">
    <property type="component" value="Unassembled WGS sequence"/>
</dbReference>
<sequence>MHTVIARIRSFYGQRPLHLLVLLGCFALAGYAALHAATDPAWPIMLAWFLAAVIGHDLVLFPLYALADRSLAALTRRLPARRAATRTPLVSPLNYLRVPALGVGLTFLLFLPGIIEQGAPTYLAATGQTQQPYLARWLLLSAAMFGVSAVAYTLALRRASAPSRRALAPVRAMLGHGERILAIGYQVLGQAGAVASTRALYYSTGEQPPRWHRIGWNQLAEVQWLKDRGVLVARGIDTAHPQQLEVPLADPGNLVESARSLIAARPST</sequence>
<proteinExistence type="predicted"/>
<feature type="transmembrane region" description="Helical" evidence="1">
    <location>
        <begin position="46"/>
        <end position="67"/>
    </location>
</feature>
<feature type="transmembrane region" description="Helical" evidence="1">
    <location>
        <begin position="135"/>
        <end position="155"/>
    </location>
</feature>
<keyword evidence="1" id="KW-1133">Transmembrane helix</keyword>
<accession>A0A9W6R7I3</accession>
<name>A0A9W6R7I3_9PSEU</name>
<organism evidence="2 3">
    <name type="scientific">Amycolatopsis taiwanensis</name>
    <dbReference type="NCBI Taxonomy" id="342230"/>
    <lineage>
        <taxon>Bacteria</taxon>
        <taxon>Bacillati</taxon>
        <taxon>Actinomycetota</taxon>
        <taxon>Actinomycetes</taxon>
        <taxon>Pseudonocardiales</taxon>
        <taxon>Pseudonocardiaceae</taxon>
        <taxon>Amycolatopsis</taxon>
    </lineage>
</organism>
<keyword evidence="1" id="KW-0472">Membrane</keyword>
<gene>
    <name evidence="2" type="ORF">Atai01_74380</name>
</gene>
<keyword evidence="1" id="KW-0812">Transmembrane</keyword>
<keyword evidence="3" id="KW-1185">Reference proteome</keyword>
<dbReference type="AlphaFoldDB" id="A0A9W6R7I3"/>
<dbReference type="RefSeq" id="WP_285490159.1">
    <property type="nucleotide sequence ID" value="NZ_BSTI01000027.1"/>
</dbReference>
<dbReference type="EMBL" id="BSTI01000027">
    <property type="protein sequence ID" value="GLY70819.1"/>
    <property type="molecule type" value="Genomic_DNA"/>
</dbReference>
<protein>
    <submittedName>
        <fullName evidence="2">Uncharacterized protein</fullName>
    </submittedName>
</protein>